<gene>
    <name evidence="1" type="ORF">EZS28_008321</name>
</gene>
<proteinExistence type="predicted"/>
<accession>A0A5J4WMD7</accession>
<dbReference type="EMBL" id="SNRW01001502">
    <property type="protein sequence ID" value="KAA6396150.1"/>
    <property type="molecule type" value="Genomic_DNA"/>
</dbReference>
<protein>
    <submittedName>
        <fullName evidence="1">Uncharacterized protein</fullName>
    </submittedName>
</protein>
<evidence type="ECO:0000313" key="1">
    <source>
        <dbReference type="EMBL" id="KAA6396150.1"/>
    </source>
</evidence>
<dbReference type="AlphaFoldDB" id="A0A5J4WMD7"/>
<organism evidence="1 2">
    <name type="scientific">Streblomastix strix</name>
    <dbReference type="NCBI Taxonomy" id="222440"/>
    <lineage>
        <taxon>Eukaryota</taxon>
        <taxon>Metamonada</taxon>
        <taxon>Preaxostyla</taxon>
        <taxon>Oxymonadida</taxon>
        <taxon>Streblomastigidae</taxon>
        <taxon>Streblomastix</taxon>
    </lineage>
</organism>
<sequence length="157" mass="17832">MLIVLQLGLHYLRRTLMMKKVEHFVSMANVKTSKLELCSSFIEANSQMYMNWLPKLAFQVVLTKYLWITPMMNKKSRSNQTSGCSTNAGVKCCIAILMQEELINPKMNLSSTKLQTGNLHSVNQIDLHPANVDCSTEVHSAELSFKLCIFLMEIVQC</sequence>
<name>A0A5J4WMD7_9EUKA</name>
<comment type="caution">
    <text evidence="1">The sequence shown here is derived from an EMBL/GenBank/DDBJ whole genome shotgun (WGS) entry which is preliminary data.</text>
</comment>
<reference evidence="1 2" key="1">
    <citation type="submission" date="2019-03" db="EMBL/GenBank/DDBJ databases">
        <title>Single cell metagenomics reveals metabolic interactions within the superorganism composed of flagellate Streblomastix strix and complex community of Bacteroidetes bacteria on its surface.</title>
        <authorList>
            <person name="Treitli S.C."/>
            <person name="Kolisko M."/>
            <person name="Husnik F."/>
            <person name="Keeling P."/>
            <person name="Hampl V."/>
        </authorList>
    </citation>
    <scope>NUCLEOTIDE SEQUENCE [LARGE SCALE GENOMIC DNA]</scope>
    <source>
        <strain evidence="1">ST1C</strain>
    </source>
</reference>
<dbReference type="Proteomes" id="UP000324800">
    <property type="component" value="Unassembled WGS sequence"/>
</dbReference>
<evidence type="ECO:0000313" key="2">
    <source>
        <dbReference type="Proteomes" id="UP000324800"/>
    </source>
</evidence>